<evidence type="ECO:0000256" key="3">
    <source>
        <dbReference type="ARBA" id="ARBA00022630"/>
    </source>
</evidence>
<dbReference type="GO" id="GO:0016020">
    <property type="term" value="C:membrane"/>
    <property type="evidence" value="ECO:0007669"/>
    <property type="project" value="UniProtKB-SubCell"/>
</dbReference>
<organism evidence="15 16">
    <name type="scientific">Pseudothauera lacus</name>
    <dbReference type="NCBI Taxonomy" id="2136175"/>
    <lineage>
        <taxon>Bacteria</taxon>
        <taxon>Pseudomonadati</taxon>
        <taxon>Pseudomonadota</taxon>
        <taxon>Betaproteobacteria</taxon>
        <taxon>Rhodocyclales</taxon>
        <taxon>Zoogloeaceae</taxon>
        <taxon>Pseudothauera</taxon>
    </lineage>
</organism>
<name>A0A2T4IDA3_9RHOO</name>
<evidence type="ECO:0000256" key="11">
    <source>
        <dbReference type="ARBA" id="ARBA00023014"/>
    </source>
</evidence>
<comment type="cofactor">
    <cofactor evidence="1">
        <name>FAD</name>
        <dbReference type="ChEBI" id="CHEBI:57692"/>
    </cofactor>
</comment>
<comment type="subcellular location">
    <subcellularLocation>
        <location evidence="2">Membrane</location>
        <topology evidence="2">Multi-pass membrane protein</topology>
    </subcellularLocation>
</comment>
<reference evidence="15 16" key="1">
    <citation type="submission" date="2018-03" db="EMBL/GenBank/DDBJ databases">
        <authorList>
            <person name="Keele B.F."/>
        </authorList>
    </citation>
    <scope>NUCLEOTIDE SEQUENCE [LARGE SCALE GENOMIC DNA]</scope>
    <source>
        <strain evidence="15 16">D20</strain>
    </source>
</reference>
<dbReference type="Pfam" id="PF01794">
    <property type="entry name" value="Ferric_reduct"/>
    <property type="match status" value="1"/>
</dbReference>
<keyword evidence="7" id="KW-0274">FAD</keyword>
<dbReference type="Gene3D" id="3.40.50.80">
    <property type="entry name" value="Nucleotide-binding domain of ferredoxin-NADP reductase (FNR) module"/>
    <property type="match status" value="1"/>
</dbReference>
<dbReference type="InterPro" id="IPR013130">
    <property type="entry name" value="Fe3_Rdtase_TM_dom"/>
</dbReference>
<dbReference type="Gene3D" id="2.40.30.10">
    <property type="entry name" value="Translation factors"/>
    <property type="match status" value="1"/>
</dbReference>
<dbReference type="InterPro" id="IPR039261">
    <property type="entry name" value="FNR_nucleotide-bd"/>
</dbReference>
<feature type="transmembrane region" description="Helical" evidence="13">
    <location>
        <begin position="80"/>
        <end position="101"/>
    </location>
</feature>
<evidence type="ECO:0000256" key="5">
    <source>
        <dbReference type="ARBA" id="ARBA00022714"/>
    </source>
</evidence>
<dbReference type="RefSeq" id="WP_107493997.1">
    <property type="nucleotide sequence ID" value="NZ_PZKC01000010.1"/>
</dbReference>
<dbReference type="InterPro" id="IPR050415">
    <property type="entry name" value="MRET"/>
</dbReference>
<dbReference type="OrthoDB" id="9796486at2"/>
<dbReference type="GO" id="GO:0016491">
    <property type="term" value="F:oxidoreductase activity"/>
    <property type="evidence" value="ECO:0007669"/>
    <property type="project" value="UniProtKB-KW"/>
</dbReference>
<dbReference type="SUPFAM" id="SSF52343">
    <property type="entry name" value="Ferredoxin reductase-like, C-terminal NADP-linked domain"/>
    <property type="match status" value="1"/>
</dbReference>
<dbReference type="PANTHER" id="PTHR47354">
    <property type="entry name" value="NADH OXIDOREDUCTASE HCR"/>
    <property type="match status" value="1"/>
</dbReference>
<evidence type="ECO:0000256" key="1">
    <source>
        <dbReference type="ARBA" id="ARBA00001974"/>
    </source>
</evidence>
<dbReference type="PROSITE" id="PS51384">
    <property type="entry name" value="FAD_FR"/>
    <property type="match status" value="1"/>
</dbReference>
<dbReference type="Proteomes" id="UP000241193">
    <property type="component" value="Unassembled WGS sequence"/>
</dbReference>
<protein>
    <submittedName>
        <fullName evidence="15">Oxidoreductase</fullName>
    </submittedName>
</protein>
<keyword evidence="6" id="KW-0479">Metal-binding</keyword>
<dbReference type="GO" id="GO:0050660">
    <property type="term" value="F:flavin adenine dinucleotide binding"/>
    <property type="evidence" value="ECO:0007669"/>
    <property type="project" value="TreeGrafter"/>
</dbReference>
<keyword evidence="9" id="KW-0560">Oxidoreductase</keyword>
<dbReference type="InterPro" id="IPR017938">
    <property type="entry name" value="Riboflavin_synthase-like_b-brl"/>
</dbReference>
<evidence type="ECO:0000313" key="16">
    <source>
        <dbReference type="Proteomes" id="UP000241193"/>
    </source>
</evidence>
<feature type="domain" description="FAD-binding FR-type" evidence="14">
    <location>
        <begin position="198"/>
        <end position="300"/>
    </location>
</feature>
<dbReference type="SUPFAM" id="SSF63380">
    <property type="entry name" value="Riboflavin synthase domain-like"/>
    <property type="match status" value="1"/>
</dbReference>
<evidence type="ECO:0000256" key="13">
    <source>
        <dbReference type="SAM" id="Phobius"/>
    </source>
</evidence>
<keyword evidence="4 13" id="KW-0812">Transmembrane</keyword>
<keyword evidence="8 13" id="KW-1133">Transmembrane helix</keyword>
<keyword evidence="12 13" id="KW-0472">Membrane</keyword>
<sequence>MSAALSALRGLAAPGLLLALPAACLIWAWPVELHGWRAVAIVSAWAGTALLVGSTLLMVRAARLAALFGGLDAQYRWHHLGGTVAYALLLAHPLALAAAAWQESPRLAWEVLSPWAQHWTVWLGWAALGLLMVGLAATFSLHLPYRRWRALHYLAGAGVVAGLIHAWTLLAQPGPLALLLPLAALALCWRLIGSDLGLAARPYRVRSVAARAAGMIEAVLEPCGPRMAVSPGQFVFAAFGDGPGFRGCGEFHPFTVSSIGDDGALAVGIKALGPCSRHVQGLTPGVAVRLEGPFGRFLADRADGPQFWLAGGVGITPFIAALRAGPLQQPTTLLYFYRSAQDAAYLEELRSIAAADACLTLVAEAAAGPPPTLDVRLSEVPGLGARQAQLCGPAALVEAARGALLSHGMPAAAIHFERFDFR</sequence>
<accession>A0A2T4IDA3</accession>
<dbReference type="GO" id="GO:0051537">
    <property type="term" value="F:2 iron, 2 sulfur cluster binding"/>
    <property type="evidence" value="ECO:0007669"/>
    <property type="project" value="UniProtKB-KW"/>
</dbReference>
<keyword evidence="3" id="KW-0285">Flavoprotein</keyword>
<comment type="caution">
    <text evidence="15">The sequence shown here is derived from an EMBL/GenBank/DDBJ whole genome shotgun (WGS) entry which is preliminary data.</text>
</comment>
<evidence type="ECO:0000256" key="12">
    <source>
        <dbReference type="ARBA" id="ARBA00023136"/>
    </source>
</evidence>
<feature type="transmembrane region" description="Helical" evidence="13">
    <location>
        <begin position="121"/>
        <end position="143"/>
    </location>
</feature>
<dbReference type="AlphaFoldDB" id="A0A2T4IDA3"/>
<keyword evidence="5" id="KW-0001">2Fe-2S</keyword>
<dbReference type="EMBL" id="PZKC01000010">
    <property type="protein sequence ID" value="PTD95755.1"/>
    <property type="molecule type" value="Genomic_DNA"/>
</dbReference>
<reference evidence="15 16" key="2">
    <citation type="submission" date="2018-04" db="EMBL/GenBank/DDBJ databases">
        <title>Thauera lacus sp. nov., isolated from an saline lake in Inner Mongolia, China.</title>
        <authorList>
            <person name="Liang Q.-Y."/>
        </authorList>
    </citation>
    <scope>NUCLEOTIDE SEQUENCE [LARGE SCALE GENOMIC DNA]</scope>
    <source>
        <strain evidence="15 16">D20</strain>
    </source>
</reference>
<keyword evidence="16" id="KW-1185">Reference proteome</keyword>
<evidence type="ECO:0000256" key="8">
    <source>
        <dbReference type="ARBA" id="ARBA00022989"/>
    </source>
</evidence>
<dbReference type="InterPro" id="IPR017927">
    <property type="entry name" value="FAD-bd_FR_type"/>
</dbReference>
<evidence type="ECO:0000256" key="2">
    <source>
        <dbReference type="ARBA" id="ARBA00004141"/>
    </source>
</evidence>
<feature type="transmembrane region" description="Helical" evidence="13">
    <location>
        <begin position="150"/>
        <end position="170"/>
    </location>
</feature>
<evidence type="ECO:0000313" key="15">
    <source>
        <dbReference type="EMBL" id="PTD95755.1"/>
    </source>
</evidence>
<evidence type="ECO:0000256" key="9">
    <source>
        <dbReference type="ARBA" id="ARBA00023002"/>
    </source>
</evidence>
<evidence type="ECO:0000256" key="4">
    <source>
        <dbReference type="ARBA" id="ARBA00022692"/>
    </source>
</evidence>
<dbReference type="PANTHER" id="PTHR47354:SF8">
    <property type="entry name" value="1,2-PHENYLACETYL-COA EPOXIDASE, SUBUNIT E"/>
    <property type="match status" value="1"/>
</dbReference>
<evidence type="ECO:0000256" key="7">
    <source>
        <dbReference type="ARBA" id="ARBA00022827"/>
    </source>
</evidence>
<gene>
    <name evidence="15" type="ORF">C8261_12170</name>
</gene>
<dbReference type="GO" id="GO:0046872">
    <property type="term" value="F:metal ion binding"/>
    <property type="evidence" value="ECO:0007669"/>
    <property type="project" value="UniProtKB-KW"/>
</dbReference>
<keyword evidence="11" id="KW-0411">Iron-sulfur</keyword>
<evidence type="ECO:0000259" key="14">
    <source>
        <dbReference type="PROSITE" id="PS51384"/>
    </source>
</evidence>
<evidence type="ECO:0000256" key="6">
    <source>
        <dbReference type="ARBA" id="ARBA00022723"/>
    </source>
</evidence>
<proteinExistence type="predicted"/>
<feature type="transmembrane region" description="Helical" evidence="13">
    <location>
        <begin position="38"/>
        <end position="59"/>
    </location>
</feature>
<evidence type="ECO:0000256" key="10">
    <source>
        <dbReference type="ARBA" id="ARBA00023004"/>
    </source>
</evidence>
<keyword evidence="10" id="KW-0408">Iron</keyword>